<dbReference type="InterPro" id="IPR029017">
    <property type="entry name" value="Enolase-like_N"/>
</dbReference>
<evidence type="ECO:0000313" key="8">
    <source>
        <dbReference type="Proteomes" id="UP001321249"/>
    </source>
</evidence>
<sequence>MKITDVTVTLFKWENIPTTNYSPLSGKIGGESDLGLVTISTDEGIEGHAFLGSSSQPASLDTSSLIKYLKPVLLDQNPLDRERLFQTLTQLTRKAGIRVVGACDIALWDIAGKAANMPIHQLLGTYRSSVRAYASSVVYQQPEVYAEEAAKMKSEGWTAYKIHPPTNPDLDIECCIQIREAVGDHHTLMLDSTWAYDYPSAVRVGLAIQDLDYYWYEDPLADDDIYNYTKLKQQLHIPLMATEQTLGNFTAYAPWITAKATDYLRGDVAVKGGITGIMKTAHLAESFHMNYEVHHGGNSLNNVANLHAIMAMKNCEFFEVLLPNGAQKYGLETDIDIDSEGNVHAFDKPGLGADIDFGLIGRNKIAVVS</sequence>
<gene>
    <name evidence="5" type="ORF">GKO46_12475</name>
    <name evidence="6" type="ORF">GKO48_13130</name>
</gene>
<dbReference type="EMBL" id="WMBE01000004">
    <property type="protein sequence ID" value="MDG0867882.1"/>
    <property type="molecule type" value="Genomic_DNA"/>
</dbReference>
<dbReference type="Proteomes" id="UP001321249">
    <property type="component" value="Unassembled WGS sequence"/>
</dbReference>
<dbReference type="InterPro" id="IPR013342">
    <property type="entry name" value="Mandelate_racemase_C"/>
</dbReference>
<evidence type="ECO:0000313" key="5">
    <source>
        <dbReference type="EMBL" id="MDG0867882.1"/>
    </source>
</evidence>
<dbReference type="RefSeq" id="WP_342826663.1">
    <property type="nucleotide sequence ID" value="NZ_CP046146.1"/>
</dbReference>
<keyword evidence="3" id="KW-0460">Magnesium</keyword>
<feature type="domain" description="Mandelate racemase/muconate lactonizing enzyme C-terminal" evidence="4">
    <location>
        <begin position="142"/>
        <end position="238"/>
    </location>
</feature>
<dbReference type="Gene3D" id="3.30.390.10">
    <property type="entry name" value="Enolase-like, N-terminal domain"/>
    <property type="match status" value="1"/>
</dbReference>
<proteinExistence type="predicted"/>
<dbReference type="SUPFAM" id="SSF51604">
    <property type="entry name" value="Enolase C-terminal domain-like"/>
    <property type="match status" value="1"/>
</dbReference>
<dbReference type="SFLD" id="SFLDG00179">
    <property type="entry name" value="mandelate_racemase"/>
    <property type="match status" value="1"/>
</dbReference>
<dbReference type="Proteomes" id="UP001219901">
    <property type="component" value="Chromosome"/>
</dbReference>
<reference evidence="7 8" key="1">
    <citation type="submission" date="2019-11" db="EMBL/GenBank/DDBJ databases">
        <authorList>
            <person name="Cho J.-C."/>
        </authorList>
    </citation>
    <scope>NUCLEOTIDE SEQUENCE [LARGE SCALE GENOMIC DNA]</scope>
    <source>
        <strain evidence="6 7">JH1073</strain>
        <strain evidence="5 8">JH702</strain>
    </source>
</reference>
<dbReference type="GO" id="GO:0016052">
    <property type="term" value="P:carbohydrate catabolic process"/>
    <property type="evidence" value="ECO:0007669"/>
    <property type="project" value="TreeGrafter"/>
</dbReference>
<reference evidence="6" key="2">
    <citation type="journal article" date="2023" name="Nat. Commun.">
        <title>Cultivation of marine bacteria of the SAR202 clade.</title>
        <authorList>
            <person name="Lim Y."/>
            <person name="Seo J.H."/>
            <person name="Giovannoni S.J."/>
            <person name="Kang I."/>
            <person name="Cho J.C."/>
        </authorList>
    </citation>
    <scope>NUCLEOTIDE SEQUENCE</scope>
    <source>
        <strain evidence="6">JH1073</strain>
    </source>
</reference>
<dbReference type="AlphaFoldDB" id="A0AAJ5ZKV1"/>
<evidence type="ECO:0000256" key="1">
    <source>
        <dbReference type="ARBA" id="ARBA00001946"/>
    </source>
</evidence>
<accession>A0AAJ5ZKV1</accession>
<evidence type="ECO:0000313" key="6">
    <source>
        <dbReference type="EMBL" id="WFG40502.1"/>
    </source>
</evidence>
<dbReference type="Gene3D" id="3.20.20.120">
    <property type="entry name" value="Enolase-like C-terminal domain"/>
    <property type="match status" value="1"/>
</dbReference>
<dbReference type="InterPro" id="IPR029065">
    <property type="entry name" value="Enolase_C-like"/>
</dbReference>
<dbReference type="SUPFAM" id="SSF54826">
    <property type="entry name" value="Enolase N-terminal domain-like"/>
    <property type="match status" value="1"/>
</dbReference>
<evidence type="ECO:0000259" key="4">
    <source>
        <dbReference type="SMART" id="SM00922"/>
    </source>
</evidence>
<dbReference type="PANTHER" id="PTHR13794">
    <property type="entry name" value="ENOLASE SUPERFAMILY, MANDELATE RACEMASE"/>
    <property type="match status" value="1"/>
</dbReference>
<organism evidence="6 7">
    <name type="scientific">Candidatus Lucifugimonas marina</name>
    <dbReference type="NCBI Taxonomy" id="3038979"/>
    <lineage>
        <taxon>Bacteria</taxon>
        <taxon>Bacillati</taxon>
        <taxon>Chloroflexota</taxon>
        <taxon>Dehalococcoidia</taxon>
        <taxon>SAR202 cluster</taxon>
        <taxon>Candidatus Lucifugimonadales</taxon>
        <taxon>Candidatus Lucifugimonadaceae</taxon>
        <taxon>Candidatus Lucifugimonas</taxon>
    </lineage>
</organism>
<dbReference type="Pfam" id="PF02746">
    <property type="entry name" value="MR_MLE_N"/>
    <property type="match status" value="1"/>
</dbReference>
<dbReference type="GO" id="GO:0016836">
    <property type="term" value="F:hydro-lyase activity"/>
    <property type="evidence" value="ECO:0007669"/>
    <property type="project" value="TreeGrafter"/>
</dbReference>
<dbReference type="Pfam" id="PF13378">
    <property type="entry name" value="MR_MLE_C"/>
    <property type="match status" value="1"/>
</dbReference>
<evidence type="ECO:0000256" key="2">
    <source>
        <dbReference type="ARBA" id="ARBA00022723"/>
    </source>
</evidence>
<reference evidence="7" key="3">
    <citation type="submission" date="2023-06" db="EMBL/GenBank/DDBJ databases">
        <title>Pangenomics reveal diversification of enzyme families and niche specialization in globally abundant SAR202 bacteria.</title>
        <authorList>
            <person name="Saw J.H.W."/>
        </authorList>
    </citation>
    <scope>NUCLEOTIDE SEQUENCE [LARGE SCALE GENOMIC DNA]</scope>
    <source>
        <strain evidence="7">JH1073</strain>
    </source>
</reference>
<protein>
    <submittedName>
        <fullName evidence="6">Mandelate racemase</fullName>
    </submittedName>
</protein>
<dbReference type="InterPro" id="IPR036849">
    <property type="entry name" value="Enolase-like_C_sf"/>
</dbReference>
<dbReference type="EMBL" id="CP046147">
    <property type="protein sequence ID" value="WFG40502.1"/>
    <property type="molecule type" value="Genomic_DNA"/>
</dbReference>
<evidence type="ECO:0000256" key="3">
    <source>
        <dbReference type="ARBA" id="ARBA00022842"/>
    </source>
</evidence>
<dbReference type="InterPro" id="IPR013341">
    <property type="entry name" value="Mandelate_racemase_N_dom"/>
</dbReference>
<name>A0AAJ5ZKV1_9CHLR</name>
<comment type="cofactor">
    <cofactor evidence="1">
        <name>Mg(2+)</name>
        <dbReference type="ChEBI" id="CHEBI:18420"/>
    </cofactor>
</comment>
<keyword evidence="7" id="KW-1185">Reference proteome</keyword>
<dbReference type="InterPro" id="IPR046945">
    <property type="entry name" value="RHMD-like"/>
</dbReference>
<dbReference type="SMART" id="SM00922">
    <property type="entry name" value="MR_MLE"/>
    <property type="match status" value="1"/>
</dbReference>
<dbReference type="PANTHER" id="PTHR13794:SF58">
    <property type="entry name" value="MITOCHONDRIAL ENOLASE SUPERFAMILY MEMBER 1"/>
    <property type="match status" value="1"/>
</dbReference>
<evidence type="ECO:0000313" key="7">
    <source>
        <dbReference type="Proteomes" id="UP001219901"/>
    </source>
</evidence>
<dbReference type="GO" id="GO:0000287">
    <property type="term" value="F:magnesium ion binding"/>
    <property type="evidence" value="ECO:0007669"/>
    <property type="project" value="TreeGrafter"/>
</dbReference>
<dbReference type="SFLD" id="SFLDS00001">
    <property type="entry name" value="Enolase"/>
    <property type="match status" value="1"/>
</dbReference>
<keyword evidence="2" id="KW-0479">Metal-binding</keyword>